<name>A0A699HTZ1_TANCI</name>
<feature type="region of interest" description="Disordered" evidence="1">
    <location>
        <begin position="78"/>
        <end position="105"/>
    </location>
</feature>
<dbReference type="AlphaFoldDB" id="A0A699HTZ1"/>
<reference evidence="2" key="1">
    <citation type="journal article" date="2019" name="Sci. Rep.">
        <title>Draft genome of Tanacetum cinerariifolium, the natural source of mosquito coil.</title>
        <authorList>
            <person name="Yamashiro T."/>
            <person name="Shiraishi A."/>
            <person name="Satake H."/>
            <person name="Nakayama K."/>
        </authorList>
    </citation>
    <scope>NUCLEOTIDE SEQUENCE</scope>
</reference>
<evidence type="ECO:0000313" key="2">
    <source>
        <dbReference type="EMBL" id="GEY59010.1"/>
    </source>
</evidence>
<dbReference type="EMBL" id="BKCJ010191538">
    <property type="protein sequence ID" value="GEY59010.1"/>
    <property type="molecule type" value="Genomic_DNA"/>
</dbReference>
<sequence>MTTPRLIPFPATTPHNKVFAPFVIISNFDDEITTLPVRLAPPSLDRTPVWYGYPLSFSDDSSDEDLSKTTESLHTQAALTSVVHSPPTRPLPTRPAFARRSGKEI</sequence>
<comment type="caution">
    <text evidence="2">The sequence shown here is derived from an EMBL/GenBank/DDBJ whole genome shotgun (WGS) entry which is preliminary data.</text>
</comment>
<accession>A0A699HTZ1</accession>
<gene>
    <name evidence="2" type="ORF">Tci_430984</name>
</gene>
<evidence type="ECO:0000256" key="1">
    <source>
        <dbReference type="SAM" id="MobiDB-lite"/>
    </source>
</evidence>
<protein>
    <submittedName>
        <fullName evidence="2">Uncharacterized protein</fullName>
    </submittedName>
</protein>
<proteinExistence type="predicted"/>
<organism evidence="2">
    <name type="scientific">Tanacetum cinerariifolium</name>
    <name type="common">Dalmatian daisy</name>
    <name type="synonym">Chrysanthemum cinerariifolium</name>
    <dbReference type="NCBI Taxonomy" id="118510"/>
    <lineage>
        <taxon>Eukaryota</taxon>
        <taxon>Viridiplantae</taxon>
        <taxon>Streptophyta</taxon>
        <taxon>Embryophyta</taxon>
        <taxon>Tracheophyta</taxon>
        <taxon>Spermatophyta</taxon>
        <taxon>Magnoliopsida</taxon>
        <taxon>eudicotyledons</taxon>
        <taxon>Gunneridae</taxon>
        <taxon>Pentapetalae</taxon>
        <taxon>asterids</taxon>
        <taxon>campanulids</taxon>
        <taxon>Asterales</taxon>
        <taxon>Asteraceae</taxon>
        <taxon>Asteroideae</taxon>
        <taxon>Anthemideae</taxon>
        <taxon>Anthemidinae</taxon>
        <taxon>Tanacetum</taxon>
    </lineage>
</organism>